<sequence length="134" mass="13847">MTVTADDIYAMAPYARTLGVRFTALSAEGVDAELDFVPELSTVGGGLHGGALMGLADVASAVCAALNGPPGAVPATTTSTTHFLRPVREGAAYAKARVLRVGRDTAVVECDIEDSGRQLCTRVTQTVSIRVPRG</sequence>
<feature type="domain" description="Thioesterase" evidence="2">
    <location>
        <begin position="45"/>
        <end position="120"/>
    </location>
</feature>
<evidence type="ECO:0000259" key="2">
    <source>
        <dbReference type="Pfam" id="PF03061"/>
    </source>
</evidence>
<protein>
    <submittedName>
        <fullName evidence="3">PaaI family thioesterase</fullName>
    </submittedName>
</protein>
<gene>
    <name evidence="3" type="ORF">OG699_09265</name>
</gene>
<name>A0AAU3HSZ4_9ACTN</name>
<dbReference type="InterPro" id="IPR003736">
    <property type="entry name" value="PAAI_dom"/>
</dbReference>
<dbReference type="InterPro" id="IPR029069">
    <property type="entry name" value="HotDog_dom_sf"/>
</dbReference>
<dbReference type="AlphaFoldDB" id="A0AAU3HSZ4"/>
<proteinExistence type="predicted"/>
<organism evidence="3">
    <name type="scientific">Streptomyces sp. NBC_01393</name>
    <dbReference type="NCBI Taxonomy" id="2903851"/>
    <lineage>
        <taxon>Bacteria</taxon>
        <taxon>Bacillati</taxon>
        <taxon>Actinomycetota</taxon>
        <taxon>Actinomycetes</taxon>
        <taxon>Kitasatosporales</taxon>
        <taxon>Streptomycetaceae</taxon>
        <taxon>Streptomyces</taxon>
    </lineage>
</organism>
<dbReference type="CDD" id="cd03443">
    <property type="entry name" value="PaaI_thioesterase"/>
    <property type="match status" value="1"/>
</dbReference>
<evidence type="ECO:0000256" key="1">
    <source>
        <dbReference type="ARBA" id="ARBA00022801"/>
    </source>
</evidence>
<dbReference type="NCBIfam" id="TIGR00369">
    <property type="entry name" value="unchar_dom_1"/>
    <property type="match status" value="1"/>
</dbReference>
<evidence type="ECO:0000313" key="3">
    <source>
        <dbReference type="EMBL" id="WTZ08161.1"/>
    </source>
</evidence>
<keyword evidence="1" id="KW-0378">Hydrolase</keyword>
<accession>A0AAU3HSZ4</accession>
<dbReference type="SUPFAM" id="SSF54637">
    <property type="entry name" value="Thioesterase/thiol ester dehydrase-isomerase"/>
    <property type="match status" value="1"/>
</dbReference>
<dbReference type="InterPro" id="IPR006683">
    <property type="entry name" value="Thioestr_dom"/>
</dbReference>
<reference evidence="3" key="1">
    <citation type="submission" date="2022-10" db="EMBL/GenBank/DDBJ databases">
        <title>The complete genomes of actinobacterial strains from the NBC collection.</title>
        <authorList>
            <person name="Joergensen T.S."/>
            <person name="Alvarez Arevalo M."/>
            <person name="Sterndorff E.B."/>
            <person name="Faurdal D."/>
            <person name="Vuksanovic O."/>
            <person name="Mourched A.-S."/>
            <person name="Charusanti P."/>
            <person name="Shaw S."/>
            <person name="Blin K."/>
            <person name="Weber T."/>
        </authorList>
    </citation>
    <scope>NUCLEOTIDE SEQUENCE</scope>
    <source>
        <strain evidence="3">NBC_01393</strain>
    </source>
</reference>
<dbReference type="PANTHER" id="PTHR43240">
    <property type="entry name" value="1,4-DIHYDROXY-2-NAPHTHOYL-COA THIOESTERASE 1"/>
    <property type="match status" value="1"/>
</dbReference>
<dbReference type="Gene3D" id="3.10.129.10">
    <property type="entry name" value="Hotdog Thioesterase"/>
    <property type="match status" value="1"/>
</dbReference>
<dbReference type="EMBL" id="CP109546">
    <property type="protein sequence ID" value="WTZ08161.1"/>
    <property type="molecule type" value="Genomic_DNA"/>
</dbReference>
<dbReference type="Pfam" id="PF03061">
    <property type="entry name" value="4HBT"/>
    <property type="match status" value="1"/>
</dbReference>
<dbReference type="GO" id="GO:0016289">
    <property type="term" value="F:acyl-CoA hydrolase activity"/>
    <property type="evidence" value="ECO:0007669"/>
    <property type="project" value="UniProtKB-ARBA"/>
</dbReference>